<dbReference type="FunFam" id="2.60.120.330:FF:000062">
    <property type="entry name" value="2-oxoglutarate-dependent dioxygenase AOP3"/>
    <property type="match status" value="1"/>
</dbReference>
<dbReference type="Proteomes" id="UP000028999">
    <property type="component" value="Unassembled WGS sequence"/>
</dbReference>
<evidence type="ECO:0000256" key="2">
    <source>
        <dbReference type="ARBA" id="ARBA00022723"/>
    </source>
</evidence>
<dbReference type="Pfam" id="PF03171">
    <property type="entry name" value="2OG-FeII_Oxy"/>
    <property type="match status" value="1"/>
</dbReference>
<dbReference type="AlphaFoldDB" id="A0A078G651"/>
<comment type="similarity">
    <text evidence="1 4">Belongs to the iron/ascorbate-dependent oxidoreductase family.</text>
</comment>
<dbReference type="GO" id="GO:0016706">
    <property type="term" value="F:2-oxoglutarate-dependent dioxygenase activity"/>
    <property type="evidence" value="ECO:0000318"/>
    <property type="project" value="GO_Central"/>
</dbReference>
<evidence type="ECO:0000313" key="7">
    <source>
        <dbReference type="EMBL" id="CDY21935.1"/>
    </source>
</evidence>
<evidence type="ECO:0000259" key="6">
    <source>
        <dbReference type="PROSITE" id="PS51471"/>
    </source>
</evidence>
<feature type="compositionally biased region" description="Polar residues" evidence="5">
    <location>
        <begin position="226"/>
        <end position="249"/>
    </location>
</feature>
<gene>
    <name evidence="7" type="primary">BnaC09g00410D</name>
    <name evidence="7" type="ORF">GSBRNA2T00018263001</name>
</gene>
<dbReference type="PaxDb" id="3708-A0A078G651"/>
<proteinExistence type="inferred from homology"/>
<evidence type="ECO:0000256" key="4">
    <source>
        <dbReference type="RuleBase" id="RU003682"/>
    </source>
</evidence>
<name>A0A078G651_BRANA</name>
<feature type="domain" description="Fe2OG dioxygenase" evidence="6">
    <location>
        <begin position="249"/>
        <end position="348"/>
    </location>
</feature>
<dbReference type="STRING" id="3708.A0A078G651"/>
<keyword evidence="8" id="KW-1185">Reference proteome</keyword>
<keyword evidence="3 4" id="KW-0408">Iron</keyword>
<evidence type="ECO:0000256" key="1">
    <source>
        <dbReference type="ARBA" id="ARBA00008056"/>
    </source>
</evidence>
<reference evidence="7 8" key="1">
    <citation type="journal article" date="2014" name="Science">
        <title>Plant genetics. Early allopolyploid evolution in the post-Neolithic Brassica napus oilseed genome.</title>
        <authorList>
            <person name="Chalhoub B."/>
            <person name="Denoeud F."/>
            <person name="Liu S."/>
            <person name="Parkin I.A."/>
            <person name="Tang H."/>
            <person name="Wang X."/>
            <person name="Chiquet J."/>
            <person name="Belcram H."/>
            <person name="Tong C."/>
            <person name="Samans B."/>
            <person name="Correa M."/>
            <person name="Da Silva C."/>
            <person name="Just J."/>
            <person name="Falentin C."/>
            <person name="Koh C.S."/>
            <person name="Le Clainche I."/>
            <person name="Bernard M."/>
            <person name="Bento P."/>
            <person name="Noel B."/>
            <person name="Labadie K."/>
            <person name="Alberti A."/>
            <person name="Charles M."/>
            <person name="Arnaud D."/>
            <person name="Guo H."/>
            <person name="Daviaud C."/>
            <person name="Alamery S."/>
            <person name="Jabbari K."/>
            <person name="Zhao M."/>
            <person name="Edger P.P."/>
            <person name="Chelaifa H."/>
            <person name="Tack D."/>
            <person name="Lassalle G."/>
            <person name="Mestiri I."/>
            <person name="Schnel N."/>
            <person name="Le Paslier M.C."/>
            <person name="Fan G."/>
            <person name="Renault V."/>
            <person name="Bayer P.E."/>
            <person name="Golicz A.A."/>
            <person name="Manoli S."/>
            <person name="Lee T.H."/>
            <person name="Thi V.H."/>
            <person name="Chalabi S."/>
            <person name="Hu Q."/>
            <person name="Fan C."/>
            <person name="Tollenaere R."/>
            <person name="Lu Y."/>
            <person name="Battail C."/>
            <person name="Shen J."/>
            <person name="Sidebottom C.H."/>
            <person name="Wang X."/>
            <person name="Canaguier A."/>
            <person name="Chauveau A."/>
            <person name="Berard A."/>
            <person name="Deniot G."/>
            <person name="Guan M."/>
            <person name="Liu Z."/>
            <person name="Sun F."/>
            <person name="Lim Y.P."/>
            <person name="Lyons E."/>
            <person name="Town C.D."/>
            <person name="Bancroft I."/>
            <person name="Wang X."/>
            <person name="Meng J."/>
            <person name="Ma J."/>
            <person name="Pires J.C."/>
            <person name="King G.J."/>
            <person name="Brunel D."/>
            <person name="Delourme R."/>
            <person name="Renard M."/>
            <person name="Aury J.M."/>
            <person name="Adams K.L."/>
            <person name="Batley J."/>
            <person name="Snowdon R.J."/>
            <person name="Tost J."/>
            <person name="Edwards D."/>
            <person name="Zhou Y."/>
            <person name="Hua W."/>
            <person name="Sharpe A.G."/>
            <person name="Paterson A.H."/>
            <person name="Guan C."/>
            <person name="Wincker P."/>
        </authorList>
    </citation>
    <scope>NUCLEOTIDE SEQUENCE [LARGE SCALE GENOMIC DNA]</scope>
    <source>
        <strain evidence="8">cv. Darmor-bzh</strain>
    </source>
</reference>
<dbReference type="PANTHER" id="PTHR47990">
    <property type="entry name" value="2-OXOGLUTARATE (2OG) AND FE(II)-DEPENDENT OXYGENASE SUPERFAMILY PROTEIN-RELATED"/>
    <property type="match status" value="1"/>
</dbReference>
<feature type="region of interest" description="Disordered" evidence="5">
    <location>
        <begin position="219"/>
        <end position="268"/>
    </location>
</feature>
<dbReference type="InterPro" id="IPR005123">
    <property type="entry name" value="Oxoglu/Fe-dep_dioxygenase_dom"/>
</dbReference>
<protein>
    <submittedName>
        <fullName evidence="7">BnaC09g00410D protein</fullName>
    </submittedName>
</protein>
<dbReference type="PROSITE" id="PS51471">
    <property type="entry name" value="FE2OG_OXY"/>
    <property type="match status" value="1"/>
</dbReference>
<dbReference type="InterPro" id="IPR026992">
    <property type="entry name" value="DIOX_N"/>
</dbReference>
<evidence type="ECO:0000313" key="8">
    <source>
        <dbReference type="Proteomes" id="UP000028999"/>
    </source>
</evidence>
<dbReference type="Gramene" id="CDY21935">
    <property type="protein sequence ID" value="CDY21935"/>
    <property type="gene ID" value="GSBRNA2T00018263001"/>
</dbReference>
<dbReference type="InterPro" id="IPR027443">
    <property type="entry name" value="IPNS-like_sf"/>
</dbReference>
<dbReference type="InterPro" id="IPR050231">
    <property type="entry name" value="Iron_ascorbate_oxido_reductase"/>
</dbReference>
<sequence length="402" mass="44702">MGADTPQLPVIYLSDQTLKPGSEKWVEVRSDVRKALEDYGAFEVSYDRVSEELKKSVLDAMIELFELPVEAKQRNVSPKPYTGYSTHNGLSESLGIQDSNVLEKVNEFTQLLRPDCEGNKTMSETIQNFSEKLAELDVMVRRMVIESFGIENYFDEHLKSTNYRLRLMKYVAPPDVDANVAVGTKDSDDGANTNTTANADADDIANGIAKVHIDDDADAKGDSNVDVGTNVSAKSSANTGTRTSATVGVSDSVKANGGADDEEKKLGLPSHTDKNLLTVLYQYEIEGLEVLTKDEKWIRLKPCHNSFVVMAGDSLYALMNGRLSRPFHRVRVTERKKTRYSIALFSTPNGDYIIEPPKELVDEKHPRLFKPFTYVDLMSFYHTEAGRRPHSTLHAYCAVSGA</sequence>
<keyword evidence="4" id="KW-0560">Oxidoreductase</keyword>
<dbReference type="GO" id="GO:0046872">
    <property type="term" value="F:metal ion binding"/>
    <property type="evidence" value="ECO:0007669"/>
    <property type="project" value="UniProtKB-KW"/>
</dbReference>
<dbReference type="EMBL" id="LK032126">
    <property type="protein sequence ID" value="CDY21935.1"/>
    <property type="molecule type" value="Genomic_DNA"/>
</dbReference>
<accession>A0A078G651</accession>
<dbReference type="Pfam" id="PF14226">
    <property type="entry name" value="DIOX_N"/>
    <property type="match status" value="1"/>
</dbReference>
<dbReference type="SUPFAM" id="SSF51197">
    <property type="entry name" value="Clavaminate synthase-like"/>
    <property type="match status" value="1"/>
</dbReference>
<dbReference type="PRINTS" id="PR00682">
    <property type="entry name" value="IPNSYNTHASE"/>
</dbReference>
<dbReference type="Gene3D" id="2.60.120.330">
    <property type="entry name" value="B-lactam Antibiotic, Isopenicillin N Synthase, Chain"/>
    <property type="match status" value="2"/>
</dbReference>
<organism evidence="7 8">
    <name type="scientific">Brassica napus</name>
    <name type="common">Rape</name>
    <dbReference type="NCBI Taxonomy" id="3708"/>
    <lineage>
        <taxon>Eukaryota</taxon>
        <taxon>Viridiplantae</taxon>
        <taxon>Streptophyta</taxon>
        <taxon>Embryophyta</taxon>
        <taxon>Tracheophyta</taxon>
        <taxon>Spermatophyta</taxon>
        <taxon>Magnoliopsida</taxon>
        <taxon>eudicotyledons</taxon>
        <taxon>Gunneridae</taxon>
        <taxon>Pentapetalae</taxon>
        <taxon>rosids</taxon>
        <taxon>malvids</taxon>
        <taxon>Brassicales</taxon>
        <taxon>Brassicaceae</taxon>
        <taxon>Brassiceae</taxon>
        <taxon>Brassica</taxon>
    </lineage>
</organism>
<evidence type="ECO:0000256" key="3">
    <source>
        <dbReference type="ARBA" id="ARBA00023004"/>
    </source>
</evidence>
<keyword evidence="2 4" id="KW-0479">Metal-binding</keyword>
<dbReference type="InterPro" id="IPR044861">
    <property type="entry name" value="IPNS-like_FE2OG_OXY"/>
</dbReference>
<evidence type="ECO:0000256" key="5">
    <source>
        <dbReference type="SAM" id="MobiDB-lite"/>
    </source>
</evidence>